<dbReference type="PANTHER" id="PTHR43692:SF1">
    <property type="entry name" value="UDP-N-ACETYLMURAMOYLALANINE--D-GLUTAMATE LIGASE"/>
    <property type="match status" value="1"/>
</dbReference>
<organism evidence="11 12">
    <name type="scientific">Candidatus Kinetoplastidibacterium crithidiae TCC036E</name>
    <dbReference type="NCBI Taxonomy" id="1208918"/>
    <lineage>
        <taxon>Bacteria</taxon>
        <taxon>Pseudomonadati</taxon>
        <taxon>Pseudomonadota</taxon>
        <taxon>Betaproteobacteria</taxon>
        <taxon>Candidatus Kinetoplastidibacterium</taxon>
    </lineage>
</organism>
<dbReference type="AlphaFoldDB" id="M1LXC2"/>
<dbReference type="InterPro" id="IPR013221">
    <property type="entry name" value="Mur_ligase_cen"/>
</dbReference>
<accession>M1LXC2</accession>
<comment type="catalytic activity">
    <reaction evidence="7 8">
        <text>UDP-N-acetyl-alpha-D-muramoyl-L-alanine + D-glutamate + ATP = UDP-N-acetyl-alpha-D-muramoyl-L-alanyl-D-glutamate + ADP + phosphate + H(+)</text>
        <dbReference type="Rhea" id="RHEA:16429"/>
        <dbReference type="ChEBI" id="CHEBI:15378"/>
        <dbReference type="ChEBI" id="CHEBI:29986"/>
        <dbReference type="ChEBI" id="CHEBI:30616"/>
        <dbReference type="ChEBI" id="CHEBI:43474"/>
        <dbReference type="ChEBI" id="CHEBI:83898"/>
        <dbReference type="ChEBI" id="CHEBI:83900"/>
        <dbReference type="ChEBI" id="CHEBI:456216"/>
        <dbReference type="EC" id="6.3.2.9"/>
    </reaction>
</comment>
<dbReference type="InterPro" id="IPR004101">
    <property type="entry name" value="Mur_ligase_C"/>
</dbReference>
<keyword evidence="7 8" id="KW-0131">Cell cycle</keyword>
<evidence type="ECO:0000256" key="7">
    <source>
        <dbReference type="HAMAP-Rule" id="MF_00639"/>
    </source>
</evidence>
<dbReference type="SUPFAM" id="SSF53623">
    <property type="entry name" value="MurD-like peptide ligases, catalytic domain"/>
    <property type="match status" value="1"/>
</dbReference>
<evidence type="ECO:0000256" key="5">
    <source>
        <dbReference type="ARBA" id="ARBA00022741"/>
    </source>
</evidence>
<evidence type="ECO:0000259" key="9">
    <source>
        <dbReference type="Pfam" id="PF02875"/>
    </source>
</evidence>
<keyword evidence="7 8" id="KW-0132">Cell division</keyword>
<feature type="domain" description="Mur ligase C-terminal" evidence="9">
    <location>
        <begin position="359"/>
        <end position="472"/>
    </location>
</feature>
<dbReference type="SUPFAM" id="SSF53244">
    <property type="entry name" value="MurD-like peptide ligases, peptide-binding domain"/>
    <property type="match status" value="1"/>
</dbReference>
<evidence type="ECO:0000256" key="1">
    <source>
        <dbReference type="ARBA" id="ARBA00004496"/>
    </source>
</evidence>
<dbReference type="EMBL" id="CP003804">
    <property type="protein sequence ID" value="AGF47854.1"/>
    <property type="molecule type" value="Genomic_DNA"/>
</dbReference>
<keyword evidence="7 8" id="KW-0961">Cell wall biogenesis/degradation</keyword>
<dbReference type="SUPFAM" id="SSF51984">
    <property type="entry name" value="MurCD N-terminal domain"/>
    <property type="match status" value="1"/>
</dbReference>
<dbReference type="Pfam" id="PF21799">
    <property type="entry name" value="MurD-like_N"/>
    <property type="match status" value="1"/>
</dbReference>
<dbReference type="UniPathway" id="UPA00219"/>
<proteinExistence type="inferred from homology"/>
<comment type="pathway">
    <text evidence="2 7 8">Cell wall biogenesis; peptidoglycan biosynthesis.</text>
</comment>
<dbReference type="InterPro" id="IPR005762">
    <property type="entry name" value="MurD"/>
</dbReference>
<keyword evidence="12" id="KW-1185">Reference proteome</keyword>
<protein>
    <recommendedName>
        <fullName evidence="7 8">UDP-N-acetylmuramoylalanine--D-glutamate ligase</fullName>
        <ecNumber evidence="7 8">6.3.2.9</ecNumber>
    </recommendedName>
    <alternativeName>
        <fullName evidence="7">D-glutamic acid-adding enzyme</fullName>
    </alternativeName>
    <alternativeName>
        <fullName evidence="7">UDP-N-acetylmuramoyl-L-alanyl-D-glutamate synthetase</fullName>
    </alternativeName>
</protein>
<feature type="binding site" evidence="7">
    <location>
        <begin position="133"/>
        <end position="139"/>
    </location>
    <ligand>
        <name>ATP</name>
        <dbReference type="ChEBI" id="CHEBI:30616"/>
    </ligand>
</feature>
<dbReference type="GO" id="GO:0005737">
    <property type="term" value="C:cytoplasm"/>
    <property type="evidence" value="ECO:0007669"/>
    <property type="project" value="UniProtKB-SubCell"/>
</dbReference>
<keyword evidence="4 7" id="KW-0436">Ligase</keyword>
<evidence type="ECO:0000256" key="8">
    <source>
        <dbReference type="RuleBase" id="RU003664"/>
    </source>
</evidence>
<keyword evidence="7 8" id="KW-0133">Cell shape</keyword>
<dbReference type="EC" id="6.3.2.9" evidence="7 8"/>
<dbReference type="GO" id="GO:0005524">
    <property type="term" value="F:ATP binding"/>
    <property type="evidence" value="ECO:0007669"/>
    <property type="project" value="UniProtKB-UniRule"/>
</dbReference>
<dbReference type="GO" id="GO:0009252">
    <property type="term" value="P:peptidoglycan biosynthetic process"/>
    <property type="evidence" value="ECO:0007669"/>
    <property type="project" value="UniProtKB-UniRule"/>
</dbReference>
<dbReference type="GO" id="GO:0071555">
    <property type="term" value="P:cell wall organization"/>
    <property type="evidence" value="ECO:0007669"/>
    <property type="project" value="UniProtKB-KW"/>
</dbReference>
<dbReference type="GO" id="GO:0008764">
    <property type="term" value="F:UDP-N-acetylmuramoylalanine-D-glutamate ligase activity"/>
    <property type="evidence" value="ECO:0007669"/>
    <property type="project" value="UniProtKB-UniRule"/>
</dbReference>
<dbReference type="Gene3D" id="3.90.190.20">
    <property type="entry name" value="Mur ligase, C-terminal domain"/>
    <property type="match status" value="1"/>
</dbReference>
<dbReference type="RefSeq" id="WP_015238304.1">
    <property type="nucleotide sequence ID" value="NC_020283.1"/>
</dbReference>
<dbReference type="GO" id="GO:0008360">
    <property type="term" value="P:regulation of cell shape"/>
    <property type="evidence" value="ECO:0007669"/>
    <property type="project" value="UniProtKB-KW"/>
</dbReference>
<keyword evidence="5 7" id="KW-0547">Nucleotide-binding</keyword>
<dbReference type="Gene3D" id="3.40.1190.10">
    <property type="entry name" value="Mur-like, catalytic domain"/>
    <property type="match status" value="1"/>
</dbReference>
<comment type="function">
    <text evidence="7 8">Cell wall formation. Catalyzes the addition of glutamate to the nucleotide precursor UDP-N-acetylmuramoyl-L-alanine (UMA).</text>
</comment>
<dbReference type="STRING" id="1208918.CDEE_0896"/>
<evidence type="ECO:0000256" key="6">
    <source>
        <dbReference type="ARBA" id="ARBA00022840"/>
    </source>
</evidence>
<dbReference type="KEGG" id="kct:CDEE_0896"/>
<dbReference type="PATRIC" id="fig|1208918.3.peg.554"/>
<evidence type="ECO:0000256" key="4">
    <source>
        <dbReference type="ARBA" id="ARBA00022598"/>
    </source>
</evidence>
<reference evidence="11 12" key="1">
    <citation type="journal article" date="2013" name="Genome Biol. Evol.">
        <title>Genome evolution and phylogenomic analysis of candidatus kinetoplastibacterium, the betaproteobacterial endosymbionts of strigomonas and angomonas.</title>
        <authorList>
            <person name="Alves J.M."/>
            <person name="Serrano M.G."/>
            <person name="Maia da Silva F."/>
            <person name="Voegtly L.J."/>
            <person name="Matveyev A.V."/>
            <person name="Teixeira M.M."/>
            <person name="Camargo E.P."/>
            <person name="Buck G.A."/>
        </authorList>
    </citation>
    <scope>NUCLEOTIDE SEQUENCE [LARGE SCALE GENOMIC DNA]</scope>
    <source>
        <strain evidence="11 12">TCC036E</strain>
    </source>
</reference>
<evidence type="ECO:0000313" key="12">
    <source>
        <dbReference type="Proteomes" id="UP000011686"/>
    </source>
</evidence>
<dbReference type="GO" id="GO:0051301">
    <property type="term" value="P:cell division"/>
    <property type="evidence" value="ECO:0007669"/>
    <property type="project" value="UniProtKB-KW"/>
</dbReference>
<dbReference type="HOGENOM" id="CLU_032540_1_1_4"/>
<dbReference type="Proteomes" id="UP000011686">
    <property type="component" value="Chromosome"/>
</dbReference>
<dbReference type="Gene3D" id="3.40.50.720">
    <property type="entry name" value="NAD(P)-binding Rossmann-like Domain"/>
    <property type="match status" value="1"/>
</dbReference>
<dbReference type="InterPro" id="IPR036615">
    <property type="entry name" value="Mur_ligase_C_dom_sf"/>
</dbReference>
<dbReference type="PANTHER" id="PTHR43692">
    <property type="entry name" value="UDP-N-ACETYLMURAMOYLALANINE--D-GLUTAMATE LIGASE"/>
    <property type="match status" value="1"/>
</dbReference>
<dbReference type="HAMAP" id="MF_00639">
    <property type="entry name" value="MurD"/>
    <property type="match status" value="1"/>
</dbReference>
<keyword evidence="7 8" id="KW-0573">Peptidoglycan synthesis</keyword>
<evidence type="ECO:0000313" key="11">
    <source>
        <dbReference type="EMBL" id="AGF47854.1"/>
    </source>
</evidence>
<dbReference type="Pfam" id="PF02875">
    <property type="entry name" value="Mur_ligase_C"/>
    <property type="match status" value="1"/>
</dbReference>
<evidence type="ECO:0000256" key="2">
    <source>
        <dbReference type="ARBA" id="ARBA00004752"/>
    </source>
</evidence>
<keyword evidence="6 7" id="KW-0067">ATP-binding</keyword>
<evidence type="ECO:0000256" key="3">
    <source>
        <dbReference type="ARBA" id="ARBA00022490"/>
    </source>
</evidence>
<sequence>MKIQNNPLVMIIGLGDSGLFSAWWCLYSGFDIIVVDSSIDSKGVVELKENFPSKNITSYLGCNEDFYTEWLIGVAYIVISPGISPNKVFGKKIFAAANEKNIEIIGDIELFARALSFLKIEYDYNPKIIAITGTNGKTTVTSLTYEILKKSGVLVCKAGNIGPPVLKALMDEVEQDVLPEVWVLEISSFQLYTIKSLCPDVSVVLNLDFDHIDWHGTVDSYWETKVNLLRISKTSIINRNDHVLMQKMLNSKIDSYSFGSDVPTHDSCFGLVTREDSKWLVVFIEKKSNSLCKISNDDFNYKEDLKKGFNCYLLKSNLLKIRGIHNYTNVLASLQLISFIMPLTSSMLKTACDYLGEPHRIQFVAEIGGVSYFDDSKGTNISATITALKSFDKKTILIMGGVGKNQDFSYICSTIAEYAKIVILIGVDSSEIFEAIKIANVPCFFSFTMEDAVLKASSYASRGDVVLLSPACASFDMFDNYSHRGNVFSNAVMTLAKS</sequence>
<gene>
    <name evidence="7" type="primary">murD</name>
    <name evidence="11" type="ORF">CDEE_0896</name>
</gene>
<dbReference type="eggNOG" id="COG0771">
    <property type="taxonomic scope" value="Bacteria"/>
</dbReference>
<comment type="similarity">
    <text evidence="7">Belongs to the MurCDEF family.</text>
</comment>
<dbReference type="InterPro" id="IPR036565">
    <property type="entry name" value="Mur-like_cat_sf"/>
</dbReference>
<comment type="subcellular location">
    <subcellularLocation>
        <location evidence="1 7 8">Cytoplasm</location>
    </subcellularLocation>
</comment>
<keyword evidence="3 7" id="KW-0963">Cytoplasm</keyword>
<name>M1LXC2_9PROT</name>
<dbReference type="Pfam" id="PF08245">
    <property type="entry name" value="Mur_ligase_M"/>
    <property type="match status" value="1"/>
</dbReference>
<feature type="domain" description="Mur ligase central" evidence="10">
    <location>
        <begin position="131"/>
        <end position="264"/>
    </location>
</feature>
<dbReference type="NCBIfam" id="TIGR01087">
    <property type="entry name" value="murD"/>
    <property type="match status" value="1"/>
</dbReference>
<evidence type="ECO:0000259" key="10">
    <source>
        <dbReference type="Pfam" id="PF08245"/>
    </source>
</evidence>